<feature type="compositionally biased region" description="Polar residues" evidence="3">
    <location>
        <begin position="866"/>
        <end position="883"/>
    </location>
</feature>
<feature type="region of interest" description="Disordered" evidence="3">
    <location>
        <begin position="756"/>
        <end position="814"/>
    </location>
</feature>
<dbReference type="Pfam" id="PF02208">
    <property type="entry name" value="Sorb"/>
    <property type="match status" value="1"/>
</dbReference>
<feature type="compositionally biased region" description="Basic and acidic residues" evidence="3">
    <location>
        <begin position="632"/>
        <end position="649"/>
    </location>
</feature>
<feature type="region of interest" description="Disordered" evidence="3">
    <location>
        <begin position="214"/>
        <end position="286"/>
    </location>
</feature>
<protein>
    <submittedName>
        <fullName evidence="5">SRBS1 protein</fullName>
    </submittedName>
</protein>
<organism evidence="5 6">
    <name type="scientific">Leucopsar rothschildi</name>
    <name type="common">Bali myna</name>
    <name type="synonym">Rothschild's mynah</name>
    <dbReference type="NCBI Taxonomy" id="127929"/>
    <lineage>
        <taxon>Eukaryota</taxon>
        <taxon>Metazoa</taxon>
        <taxon>Chordata</taxon>
        <taxon>Craniata</taxon>
        <taxon>Vertebrata</taxon>
        <taxon>Euteleostomi</taxon>
        <taxon>Archelosauria</taxon>
        <taxon>Archosauria</taxon>
        <taxon>Dinosauria</taxon>
        <taxon>Saurischia</taxon>
        <taxon>Theropoda</taxon>
        <taxon>Coelurosauria</taxon>
        <taxon>Aves</taxon>
        <taxon>Neognathae</taxon>
        <taxon>Neoaves</taxon>
        <taxon>Telluraves</taxon>
        <taxon>Australaves</taxon>
        <taxon>Passeriformes</taxon>
        <taxon>Sturnidae</taxon>
        <taxon>Leucopsar</taxon>
    </lineage>
</organism>
<feature type="compositionally biased region" description="Basic and acidic residues" evidence="3">
    <location>
        <begin position="805"/>
        <end position="814"/>
    </location>
</feature>
<feature type="region of interest" description="Disordered" evidence="3">
    <location>
        <begin position="852"/>
        <end position="890"/>
    </location>
</feature>
<feature type="compositionally biased region" description="Low complexity" evidence="3">
    <location>
        <begin position="756"/>
        <end position="770"/>
    </location>
</feature>
<evidence type="ECO:0000313" key="6">
    <source>
        <dbReference type="Proteomes" id="UP000522331"/>
    </source>
</evidence>
<feature type="non-terminal residue" evidence="5">
    <location>
        <position position="949"/>
    </location>
</feature>
<evidence type="ECO:0000259" key="4">
    <source>
        <dbReference type="PROSITE" id="PS50831"/>
    </source>
</evidence>
<feature type="compositionally biased region" description="Basic and acidic residues" evidence="3">
    <location>
        <begin position="228"/>
        <end position="252"/>
    </location>
</feature>
<comment type="subcellular location">
    <subcellularLocation>
        <location evidence="1">Cell junction</location>
    </subcellularLocation>
</comment>
<feature type="region of interest" description="Disordered" evidence="3">
    <location>
        <begin position="1"/>
        <end position="108"/>
    </location>
</feature>
<keyword evidence="2" id="KW-0965">Cell junction</keyword>
<dbReference type="AlphaFoldDB" id="A0A7K8E4P1"/>
<feature type="domain" description="SoHo" evidence="4">
    <location>
        <begin position="174"/>
        <end position="231"/>
    </location>
</feature>
<feature type="compositionally biased region" description="Acidic residues" evidence="3">
    <location>
        <begin position="37"/>
        <end position="49"/>
    </location>
</feature>
<dbReference type="Proteomes" id="UP000522331">
    <property type="component" value="Unassembled WGS sequence"/>
</dbReference>
<feature type="compositionally biased region" description="Basic and acidic residues" evidence="3">
    <location>
        <begin position="270"/>
        <end position="286"/>
    </location>
</feature>
<evidence type="ECO:0000313" key="5">
    <source>
        <dbReference type="EMBL" id="NXB45849.1"/>
    </source>
</evidence>
<dbReference type="PROSITE" id="PS50831">
    <property type="entry name" value="SOHO"/>
    <property type="match status" value="1"/>
</dbReference>
<proteinExistence type="predicted"/>
<feature type="region of interest" description="Disordered" evidence="3">
    <location>
        <begin position="366"/>
        <end position="390"/>
    </location>
</feature>
<accession>A0A7K8E4P1</accession>
<comment type="caution">
    <text evidence="5">The sequence shown here is derived from an EMBL/GenBank/DDBJ whole genome shotgun (WGS) entry which is preliminary data.</text>
</comment>
<feature type="non-terminal residue" evidence="5">
    <location>
        <position position="1"/>
    </location>
</feature>
<feature type="compositionally biased region" description="Basic and acidic residues" evidence="3">
    <location>
        <begin position="157"/>
        <end position="173"/>
    </location>
</feature>
<feature type="region of interest" description="Disordered" evidence="3">
    <location>
        <begin position="632"/>
        <end position="652"/>
    </location>
</feature>
<dbReference type="EMBL" id="VZTC01003355">
    <property type="protein sequence ID" value="NXB45849.1"/>
    <property type="molecule type" value="Genomic_DNA"/>
</dbReference>
<dbReference type="SMART" id="SM00459">
    <property type="entry name" value="Sorb"/>
    <property type="match status" value="1"/>
</dbReference>
<feature type="region of interest" description="Disordered" evidence="3">
    <location>
        <begin position="435"/>
        <end position="466"/>
    </location>
</feature>
<sequence length="949" mass="105039">EMDPTKVCSGKGAVTLRATPSNEGNRNITSPCPQDAEQPESLESENSETDDWRSSSNTDANGDAQPSSLAAKGYRSVRPNLSSDSKPQDPGPVLNEVPQPGTDYSTSITSISKSASAYPSTTIVNPTIVLLQHNRDSVPDRLVSDKVDSALLRDKPLQETVPSEKRAVEEKRSTVKSPHYMADTSVDDIGIPLRNTDRSKDWYKTMFKQIHKLNRDEDSDSCSPRYSYSEDSRTQVPRSKSEMDNIDSEKVVKRSATLPLPNRTSSLKSSPERTDWEPPDKKVDTRKYRAEPRSIYDYQPGKSSVLNNEKMTRDISPEEIDLKNEPWYKFFSELEFGKPSDLEKDLYLYQTELEADLEKMEKLYKAPHKKPQKNTAGVAPLETSTDHSSYSTYSPNYHAVKRESELAPGDPAALENERQIYKSVLEGGDIPFQGLSGLKRPSSSASTKVDRKGGNAHMTAPSSVNSRTFNASHTGMLGHACKHKKPLSAAKACITEILPSKFKPKLAAPAVLVQDKTGILLSHEKAQSCENLRSSTALFDNKKAFMVDIGESIENILMKSKQEYAIKSGSTMSLQEYGTNSRKGYLFAASKKSGMEFTTLYKDMHQINRSRIHLDTVSCSVKDIASQFESEAKDRVEHSLSREDSEQIPKDTVSSRISAFEQLIQRSRSMPSLDFSIGQTKPTTSLQSKICLSAAYSAEILLDLSKAHQEEKDVASFADKSSHSCSNVEDTASDVSDVIPMDTLSACTDEIDLLSNASNDSGSSSSNLNGPQKHKTNRCKGTCPASYTRFTTIRRHEQQQSSRNPDSKGDVYGDRHMLPRNVYLMSPLPFRLKKPFQHKACRTPPPDCLASLAVPSPENPDDPMQLQGSVGNKSQHSQHQACSRSGPLAPRRLSSFDIVERLSYFPSMGSSRDSFVGRADTPDSLNNGNPVSYALYHSLDTNNNPQSEL</sequence>
<evidence type="ECO:0000256" key="2">
    <source>
        <dbReference type="ARBA" id="ARBA00022949"/>
    </source>
</evidence>
<reference evidence="5 6" key="1">
    <citation type="submission" date="2019-09" db="EMBL/GenBank/DDBJ databases">
        <title>Bird 10,000 Genomes (B10K) Project - Family phase.</title>
        <authorList>
            <person name="Zhang G."/>
        </authorList>
    </citation>
    <scope>NUCLEOTIDE SEQUENCE [LARGE SCALE GENOMIC DNA]</scope>
    <source>
        <strain evidence="5">B10K-DU-002-02</strain>
        <tissue evidence="5">Muscle</tissue>
    </source>
</reference>
<evidence type="ECO:0000256" key="3">
    <source>
        <dbReference type="SAM" id="MobiDB-lite"/>
    </source>
</evidence>
<feature type="region of interest" description="Disordered" evidence="3">
    <location>
        <begin position="157"/>
        <end position="176"/>
    </location>
</feature>
<feature type="compositionally biased region" description="Polar residues" evidence="3">
    <location>
        <begin position="18"/>
        <end position="32"/>
    </location>
</feature>
<gene>
    <name evidence="5" type="primary">Sorbs1_0</name>
    <name evidence="5" type="ORF">LEUROT_R08981</name>
</gene>
<name>A0A7K8E4P1_LEURO</name>
<feature type="compositionally biased region" description="Polar residues" evidence="3">
    <location>
        <begin position="54"/>
        <end position="68"/>
    </location>
</feature>
<evidence type="ECO:0000256" key="1">
    <source>
        <dbReference type="ARBA" id="ARBA00004282"/>
    </source>
</evidence>
<dbReference type="GO" id="GO:0070161">
    <property type="term" value="C:anchoring junction"/>
    <property type="evidence" value="ECO:0007669"/>
    <property type="project" value="UniProtKB-SubCell"/>
</dbReference>
<keyword evidence="6" id="KW-1185">Reference proteome</keyword>
<feature type="region of interest" description="Disordered" evidence="3">
    <location>
        <begin position="907"/>
        <end position="931"/>
    </location>
</feature>
<dbReference type="InterPro" id="IPR003127">
    <property type="entry name" value="SoHo_dom"/>
</dbReference>